<protein>
    <submittedName>
        <fullName evidence="2">Acetyltransferase, gnat family protein</fullName>
    </submittedName>
</protein>
<dbReference type="HOGENOM" id="CLU_060131_7_2_11"/>
<dbReference type="EMBL" id="CP000479">
    <property type="protein sequence ID" value="ABK67836.1"/>
    <property type="molecule type" value="Genomic_DNA"/>
</dbReference>
<sequence>MTPQVRPADRADIRALSATLARAFYDDPVMVWLFPDRRKRIARLSRVFATMTRHHHLAGGGVEVACADAGIGAAALWDPPHRWRETPRAQLAMTPTYLRVFGLRSMRGRAVQELMKSVHPEEPHWYLAVIGSDPGVRGQGFGQALMRSRLDRCDAEHCPAYLESTKPENVPYYQRFGFTVTREIVLPDGGPSMWAMWRPPR</sequence>
<evidence type="ECO:0000259" key="1">
    <source>
        <dbReference type="PROSITE" id="PS51186"/>
    </source>
</evidence>
<dbReference type="Pfam" id="PF00583">
    <property type="entry name" value="Acetyltransf_1"/>
    <property type="match status" value="1"/>
</dbReference>
<dbReference type="Proteomes" id="UP000001574">
    <property type="component" value="Chromosome"/>
</dbReference>
<dbReference type="PANTHER" id="PTHR42791">
    <property type="entry name" value="GNAT FAMILY ACETYLTRANSFERASE"/>
    <property type="match status" value="1"/>
</dbReference>
<dbReference type="CDD" id="cd04301">
    <property type="entry name" value="NAT_SF"/>
    <property type="match status" value="1"/>
</dbReference>
<dbReference type="GO" id="GO:0016747">
    <property type="term" value="F:acyltransferase activity, transferring groups other than amino-acyl groups"/>
    <property type="evidence" value="ECO:0007669"/>
    <property type="project" value="InterPro"/>
</dbReference>
<dbReference type="Gene3D" id="3.40.630.30">
    <property type="match status" value="1"/>
</dbReference>
<dbReference type="GeneID" id="75272604"/>
<keyword evidence="2" id="KW-0808">Transferase</keyword>
<dbReference type="InterPro" id="IPR000182">
    <property type="entry name" value="GNAT_dom"/>
</dbReference>
<name>A0A0H3A096_MYCA1</name>
<dbReference type="RefSeq" id="WP_011726502.1">
    <property type="nucleotide sequence ID" value="NC_008595.1"/>
</dbReference>
<dbReference type="KEGG" id="mav:MAV_5171"/>
<evidence type="ECO:0000313" key="3">
    <source>
        <dbReference type="Proteomes" id="UP000001574"/>
    </source>
</evidence>
<dbReference type="PANTHER" id="PTHR42791:SF1">
    <property type="entry name" value="N-ACETYLTRANSFERASE DOMAIN-CONTAINING PROTEIN"/>
    <property type="match status" value="1"/>
</dbReference>
<dbReference type="AlphaFoldDB" id="A0A0H3A096"/>
<reference evidence="2 3" key="1">
    <citation type="submission" date="2006-10" db="EMBL/GenBank/DDBJ databases">
        <authorList>
            <person name="Fleischmann R.D."/>
            <person name="Dodson R.J."/>
            <person name="Haft D.H."/>
            <person name="Merkel J.S."/>
            <person name="Nelson W.C."/>
            <person name="Fraser C.M."/>
        </authorList>
    </citation>
    <scope>NUCLEOTIDE SEQUENCE [LARGE SCALE GENOMIC DNA]</scope>
    <source>
        <strain evidence="2 3">104</strain>
    </source>
</reference>
<dbReference type="PROSITE" id="PS51186">
    <property type="entry name" value="GNAT"/>
    <property type="match status" value="1"/>
</dbReference>
<dbReference type="InterPro" id="IPR052523">
    <property type="entry name" value="Trichothecene_AcTrans"/>
</dbReference>
<gene>
    <name evidence="2" type="ordered locus">MAV_5171</name>
</gene>
<feature type="domain" description="N-acetyltransferase" evidence="1">
    <location>
        <begin position="117"/>
        <end position="201"/>
    </location>
</feature>
<evidence type="ECO:0000313" key="2">
    <source>
        <dbReference type="EMBL" id="ABK67836.1"/>
    </source>
</evidence>
<dbReference type="SUPFAM" id="SSF55729">
    <property type="entry name" value="Acyl-CoA N-acyltransferases (Nat)"/>
    <property type="match status" value="1"/>
</dbReference>
<proteinExistence type="predicted"/>
<accession>A0A0H3A096</accession>
<organism evidence="2 3">
    <name type="scientific">Mycobacterium avium (strain 104)</name>
    <dbReference type="NCBI Taxonomy" id="243243"/>
    <lineage>
        <taxon>Bacteria</taxon>
        <taxon>Bacillati</taxon>
        <taxon>Actinomycetota</taxon>
        <taxon>Actinomycetes</taxon>
        <taxon>Mycobacteriales</taxon>
        <taxon>Mycobacteriaceae</taxon>
        <taxon>Mycobacterium</taxon>
        <taxon>Mycobacterium avium complex (MAC)</taxon>
    </lineage>
</organism>
<dbReference type="InterPro" id="IPR016181">
    <property type="entry name" value="Acyl_CoA_acyltransferase"/>
</dbReference>